<reference evidence="4" key="1">
    <citation type="submission" date="2022-09" db="EMBL/GenBank/DDBJ databases">
        <title>Complete genome of Ligilactobacillus agilis AM_LB6, isolated from chicken feces.</title>
        <authorList>
            <person name="den Bakker H.C."/>
            <person name="Mann A."/>
        </authorList>
    </citation>
    <scope>NUCLEOTIDE SEQUENCE</scope>
    <source>
        <strain evidence="4">AM_LB6</strain>
    </source>
</reference>
<dbReference type="InterPro" id="IPR009057">
    <property type="entry name" value="Homeodomain-like_sf"/>
</dbReference>
<dbReference type="AlphaFoldDB" id="A0A6F9XZ80"/>
<dbReference type="InterPro" id="IPR047640">
    <property type="entry name" value="RpiR-like"/>
</dbReference>
<dbReference type="GO" id="GO:0003677">
    <property type="term" value="F:DNA binding"/>
    <property type="evidence" value="ECO:0007669"/>
    <property type="project" value="UniProtKB-KW"/>
</dbReference>
<sequence>MNFNTDIIDKINSHLPSMSESDQKIANVILNNPQAIVNYTITELANKAAVSTASVSRFCKNLDLVGFHQLKILLAQTDSKRDDYFKEVSLDDFSASLNKISANKVAEIRHTLLPLDSKKILPILELIKKARLIQISAEGATFPVAEDAAYKFNQIGFLAIATASYETALAQTINLSEADLLIAISNSGESRELLSQITIAHQKHVPVLALTNRQDSPIALDADFHIKTAVRQRVLESQYYFSRLAALSVIEVLFLLLIADDPKRLAKIEFHEQLVAQKKI</sequence>
<keyword evidence="3" id="KW-0804">Transcription</keyword>
<dbReference type="InterPro" id="IPR046348">
    <property type="entry name" value="SIS_dom_sf"/>
</dbReference>
<dbReference type="EMBL" id="CP104396">
    <property type="protein sequence ID" value="UXC64191.1"/>
    <property type="molecule type" value="Genomic_DNA"/>
</dbReference>
<name>A0A6F9XZ80_9LACO</name>
<dbReference type="PROSITE" id="PS00356">
    <property type="entry name" value="HTH_LACI_1"/>
    <property type="match status" value="1"/>
</dbReference>
<keyword evidence="2" id="KW-0238">DNA-binding</keyword>
<dbReference type="SUPFAM" id="SSF46689">
    <property type="entry name" value="Homeodomain-like"/>
    <property type="match status" value="1"/>
</dbReference>
<dbReference type="InterPro" id="IPR036388">
    <property type="entry name" value="WH-like_DNA-bd_sf"/>
</dbReference>
<keyword evidence="1" id="KW-0805">Transcription regulation</keyword>
<dbReference type="Pfam" id="PF01418">
    <property type="entry name" value="HTH_6"/>
    <property type="match status" value="1"/>
</dbReference>
<evidence type="ECO:0000313" key="4">
    <source>
        <dbReference type="EMBL" id="UXC64191.1"/>
    </source>
</evidence>
<gene>
    <name evidence="4" type="ORF">N4562_04010</name>
</gene>
<dbReference type="SUPFAM" id="SSF53697">
    <property type="entry name" value="SIS domain"/>
    <property type="match status" value="1"/>
</dbReference>
<dbReference type="PROSITE" id="PS51071">
    <property type="entry name" value="HTH_RPIR"/>
    <property type="match status" value="1"/>
</dbReference>
<evidence type="ECO:0000313" key="5">
    <source>
        <dbReference type="Proteomes" id="UP001058429"/>
    </source>
</evidence>
<dbReference type="Gene3D" id="1.10.10.10">
    <property type="entry name" value="Winged helix-like DNA-binding domain superfamily/Winged helix DNA-binding domain"/>
    <property type="match status" value="1"/>
</dbReference>
<dbReference type="PANTHER" id="PTHR30514:SF1">
    <property type="entry name" value="HTH-TYPE TRANSCRIPTIONAL REGULATOR HEXR-RELATED"/>
    <property type="match status" value="1"/>
</dbReference>
<dbReference type="Pfam" id="PF01380">
    <property type="entry name" value="SIS"/>
    <property type="match status" value="1"/>
</dbReference>
<dbReference type="GO" id="GO:0003700">
    <property type="term" value="F:DNA-binding transcription factor activity"/>
    <property type="evidence" value="ECO:0007669"/>
    <property type="project" value="InterPro"/>
</dbReference>
<evidence type="ECO:0000256" key="1">
    <source>
        <dbReference type="ARBA" id="ARBA00023015"/>
    </source>
</evidence>
<dbReference type="PROSITE" id="PS51464">
    <property type="entry name" value="SIS"/>
    <property type="match status" value="1"/>
</dbReference>
<dbReference type="RefSeq" id="WP_167589475.1">
    <property type="nucleotide sequence ID" value="NZ_BLAO01000036.1"/>
</dbReference>
<dbReference type="GO" id="GO:1901135">
    <property type="term" value="P:carbohydrate derivative metabolic process"/>
    <property type="evidence" value="ECO:0007669"/>
    <property type="project" value="InterPro"/>
</dbReference>
<proteinExistence type="predicted"/>
<dbReference type="GO" id="GO:0097367">
    <property type="term" value="F:carbohydrate derivative binding"/>
    <property type="evidence" value="ECO:0007669"/>
    <property type="project" value="InterPro"/>
</dbReference>
<accession>A0A6F9XZ80</accession>
<evidence type="ECO:0000256" key="2">
    <source>
        <dbReference type="ARBA" id="ARBA00023125"/>
    </source>
</evidence>
<dbReference type="InterPro" id="IPR000281">
    <property type="entry name" value="HTH_RpiR"/>
</dbReference>
<dbReference type="InterPro" id="IPR001347">
    <property type="entry name" value="SIS_dom"/>
</dbReference>
<dbReference type="PANTHER" id="PTHR30514">
    <property type="entry name" value="GLUCOKINASE"/>
    <property type="match status" value="1"/>
</dbReference>
<protein>
    <submittedName>
        <fullName evidence="4">MurR/RpiR family transcriptional regulator</fullName>
    </submittedName>
</protein>
<dbReference type="Proteomes" id="UP001058429">
    <property type="component" value="Chromosome"/>
</dbReference>
<dbReference type="Gene3D" id="3.40.50.10490">
    <property type="entry name" value="Glucose-6-phosphate isomerase like protein, domain 1"/>
    <property type="match status" value="1"/>
</dbReference>
<dbReference type="GeneID" id="75136990"/>
<dbReference type="CDD" id="cd05013">
    <property type="entry name" value="SIS_RpiR"/>
    <property type="match status" value="1"/>
</dbReference>
<evidence type="ECO:0000256" key="3">
    <source>
        <dbReference type="ARBA" id="ARBA00023163"/>
    </source>
</evidence>
<organism evidence="4 5">
    <name type="scientific">Ligilactobacillus agilis</name>
    <dbReference type="NCBI Taxonomy" id="1601"/>
    <lineage>
        <taxon>Bacteria</taxon>
        <taxon>Bacillati</taxon>
        <taxon>Bacillota</taxon>
        <taxon>Bacilli</taxon>
        <taxon>Lactobacillales</taxon>
        <taxon>Lactobacillaceae</taxon>
        <taxon>Ligilactobacillus</taxon>
    </lineage>
</organism>
<dbReference type="InterPro" id="IPR035472">
    <property type="entry name" value="RpiR-like_SIS"/>
</dbReference>